<accession>R0KVQ6</accession>
<dbReference type="AlphaFoldDB" id="R0KVQ6"/>
<organism evidence="1 2">
    <name type="scientific">Nosema bombycis (strain CQ1 / CVCC 102059)</name>
    <name type="common">Microsporidian parasite</name>
    <name type="synonym">Pebrine of silkworm</name>
    <dbReference type="NCBI Taxonomy" id="578461"/>
    <lineage>
        <taxon>Eukaryota</taxon>
        <taxon>Fungi</taxon>
        <taxon>Fungi incertae sedis</taxon>
        <taxon>Microsporidia</taxon>
        <taxon>Nosematidae</taxon>
        <taxon>Nosema</taxon>
    </lineage>
</organism>
<proteinExistence type="predicted"/>
<evidence type="ECO:0000313" key="1">
    <source>
        <dbReference type="EMBL" id="EOB14971.1"/>
    </source>
</evidence>
<name>R0KVQ6_NOSB1</name>
<dbReference type="VEuPathDB" id="MicrosporidiaDB:NBO_11g0042"/>
<dbReference type="EMBL" id="KB908919">
    <property type="protein sequence ID" value="EOB14971.1"/>
    <property type="molecule type" value="Genomic_DNA"/>
</dbReference>
<dbReference type="HOGENOM" id="CLU_2776584_0_0_1"/>
<evidence type="ECO:0000313" key="2">
    <source>
        <dbReference type="Proteomes" id="UP000016927"/>
    </source>
</evidence>
<sequence length="69" mass="7087">MRHSFECMGECFVSCGDGVSFLYENITSCLGGCCEGLGGCCESLGDCCECLGECLGGCCECLGGCLESL</sequence>
<gene>
    <name evidence="1" type="ORF">NBO_11g0042</name>
</gene>
<reference evidence="1 2" key="1">
    <citation type="journal article" date="2013" name="BMC Genomics">
        <title>Comparative genomics of parasitic silkworm microsporidia reveal an association between genome expansion and host adaptation.</title>
        <authorList>
            <person name="Pan G."/>
            <person name="Xu J."/>
            <person name="Li T."/>
            <person name="Xia Q."/>
            <person name="Liu S.L."/>
            <person name="Zhang G."/>
            <person name="Li S."/>
            <person name="Li C."/>
            <person name="Liu H."/>
            <person name="Yang L."/>
            <person name="Liu T."/>
            <person name="Zhang X."/>
            <person name="Wu Z."/>
            <person name="Fan W."/>
            <person name="Dang X."/>
            <person name="Xiang H."/>
            <person name="Tao M."/>
            <person name="Li Y."/>
            <person name="Hu J."/>
            <person name="Li Z."/>
            <person name="Lin L."/>
            <person name="Luo J."/>
            <person name="Geng L."/>
            <person name="Wang L."/>
            <person name="Long M."/>
            <person name="Wan Y."/>
            <person name="He N."/>
            <person name="Zhang Z."/>
            <person name="Lu C."/>
            <person name="Keeling P.J."/>
            <person name="Wang J."/>
            <person name="Xiang Z."/>
            <person name="Zhou Z."/>
        </authorList>
    </citation>
    <scope>NUCLEOTIDE SEQUENCE [LARGE SCALE GENOMIC DNA]</scope>
    <source>
        <strain evidence="2">CQ1 / CVCC 102059</strain>
    </source>
</reference>
<keyword evidence="2" id="KW-1185">Reference proteome</keyword>
<protein>
    <submittedName>
        <fullName evidence="1">Uncharacterized protein</fullName>
    </submittedName>
</protein>
<dbReference type="Proteomes" id="UP000016927">
    <property type="component" value="Unassembled WGS sequence"/>
</dbReference>